<protein>
    <submittedName>
        <fullName evidence="2">DUF2306 domain-containing protein</fullName>
    </submittedName>
</protein>
<feature type="transmembrane region" description="Helical" evidence="1">
    <location>
        <begin position="162"/>
        <end position="182"/>
    </location>
</feature>
<feature type="transmembrane region" description="Helical" evidence="1">
    <location>
        <begin position="29"/>
        <end position="49"/>
    </location>
</feature>
<keyword evidence="3" id="KW-1185">Reference proteome</keyword>
<organism evidence="2 3">
    <name type="scientific">Marinigracilibium pacificum</name>
    <dbReference type="NCBI Taxonomy" id="2729599"/>
    <lineage>
        <taxon>Bacteria</taxon>
        <taxon>Pseudomonadati</taxon>
        <taxon>Bacteroidota</taxon>
        <taxon>Cytophagia</taxon>
        <taxon>Cytophagales</taxon>
        <taxon>Flammeovirgaceae</taxon>
        <taxon>Marinigracilibium</taxon>
    </lineage>
</organism>
<feature type="transmembrane region" description="Helical" evidence="1">
    <location>
        <begin position="100"/>
        <end position="118"/>
    </location>
</feature>
<evidence type="ECO:0000256" key="1">
    <source>
        <dbReference type="SAM" id="Phobius"/>
    </source>
</evidence>
<keyword evidence="1" id="KW-0812">Transmembrane</keyword>
<feature type="transmembrane region" description="Helical" evidence="1">
    <location>
        <begin position="130"/>
        <end position="150"/>
    </location>
</feature>
<feature type="transmembrane region" description="Helical" evidence="1">
    <location>
        <begin position="70"/>
        <end position="88"/>
    </location>
</feature>
<evidence type="ECO:0000313" key="3">
    <source>
        <dbReference type="Proteomes" id="UP000559010"/>
    </source>
</evidence>
<proteinExistence type="predicted"/>
<dbReference type="Pfam" id="PF10067">
    <property type="entry name" value="DUF2306"/>
    <property type="match status" value="1"/>
</dbReference>
<dbReference type="InterPro" id="IPR018750">
    <property type="entry name" value="DUF2306_membrane"/>
</dbReference>
<comment type="caution">
    <text evidence="2">The sequence shown here is derived from an EMBL/GenBank/DDBJ whole genome shotgun (WGS) entry which is preliminary data.</text>
</comment>
<reference evidence="2 3" key="1">
    <citation type="submission" date="2020-04" db="EMBL/GenBank/DDBJ databases">
        <title>Flammeovirgaceae bacterium KN852 isolated from deep sea.</title>
        <authorList>
            <person name="Zhang D.-C."/>
        </authorList>
    </citation>
    <scope>NUCLEOTIDE SEQUENCE [LARGE SCALE GENOMIC DNA]</scope>
    <source>
        <strain evidence="2 3">KN852</strain>
    </source>
</reference>
<evidence type="ECO:0000313" key="2">
    <source>
        <dbReference type="EMBL" id="NMM49121.1"/>
    </source>
</evidence>
<dbReference type="Proteomes" id="UP000559010">
    <property type="component" value="Unassembled WGS sequence"/>
</dbReference>
<dbReference type="EMBL" id="JABBNU010000007">
    <property type="protein sequence ID" value="NMM49121.1"/>
    <property type="molecule type" value="Genomic_DNA"/>
</dbReference>
<accession>A0A848J0D6</accession>
<keyword evidence="1" id="KW-0472">Membrane</keyword>
<gene>
    <name evidence="2" type="ORF">HH304_11985</name>
</gene>
<name>A0A848J0D6_9BACT</name>
<sequence length="193" mass="22345">MILITLQYIPVNFDTAFLSIKQSEITHKYYQISFFSHVYTSFIILITGIPQFSTTIRRSYQALHKFLGKAYIFLIIFIAGPSGLIMGVHANGGLSAKISFVLQAILWMAFTSLAFYFIRKKQWQEHEKFMIRSYALTLSAVSLRLIKWLIVSTIQLPPMDTYKIVAWAGWLINILIAEFIIWRKFQSKGFIAE</sequence>
<keyword evidence="1" id="KW-1133">Transmembrane helix</keyword>
<dbReference type="AlphaFoldDB" id="A0A848J0D6"/>